<protein>
    <recommendedName>
        <fullName evidence="9">RHS repeat-associated protein</fullName>
    </recommendedName>
</protein>
<dbReference type="InterPro" id="IPR045351">
    <property type="entry name" value="DUF6531"/>
</dbReference>
<dbReference type="InterPro" id="IPR050708">
    <property type="entry name" value="T6SS_VgrG/RHS"/>
</dbReference>
<evidence type="ECO:0000259" key="5">
    <source>
        <dbReference type="Pfam" id="PF20148"/>
    </source>
</evidence>
<feature type="transmembrane region" description="Helical" evidence="3">
    <location>
        <begin position="1796"/>
        <end position="1812"/>
    </location>
</feature>
<feature type="region of interest" description="Disordered" evidence="2">
    <location>
        <begin position="29"/>
        <end position="101"/>
    </location>
</feature>
<dbReference type="PANTHER" id="PTHR32305:SF15">
    <property type="entry name" value="PROTEIN RHSA-RELATED"/>
    <property type="match status" value="1"/>
</dbReference>
<keyword evidence="3" id="KW-0812">Transmembrane</keyword>
<dbReference type="InterPro" id="IPR056823">
    <property type="entry name" value="TEN-like_YD-shell"/>
</dbReference>
<feature type="signal peptide" evidence="4">
    <location>
        <begin position="1"/>
        <end position="33"/>
    </location>
</feature>
<dbReference type="InterPro" id="IPR031325">
    <property type="entry name" value="RHS_repeat"/>
</dbReference>
<evidence type="ECO:0000313" key="7">
    <source>
        <dbReference type="EMBL" id="GIM69749.1"/>
    </source>
</evidence>
<evidence type="ECO:0008006" key="9">
    <source>
        <dbReference type="Google" id="ProtNLM"/>
    </source>
</evidence>
<reference evidence="7" key="1">
    <citation type="submission" date="2021-03" db="EMBL/GenBank/DDBJ databases">
        <title>Whole genome shotgun sequence of Actinoplanes consettensis NBRC 14913.</title>
        <authorList>
            <person name="Komaki H."/>
            <person name="Tamura T."/>
        </authorList>
    </citation>
    <scope>NUCLEOTIDE SEQUENCE</scope>
    <source>
        <strain evidence="7">NBRC 14913</strain>
    </source>
</reference>
<evidence type="ECO:0000256" key="3">
    <source>
        <dbReference type="SAM" id="Phobius"/>
    </source>
</evidence>
<dbReference type="Pfam" id="PF25023">
    <property type="entry name" value="TEN_YD-shell"/>
    <property type="match status" value="4"/>
</dbReference>
<feature type="domain" description="Teneurin-like YD-shell" evidence="6">
    <location>
        <begin position="1076"/>
        <end position="1219"/>
    </location>
</feature>
<dbReference type="Pfam" id="PF20148">
    <property type="entry name" value="DUF6531"/>
    <property type="match status" value="1"/>
</dbReference>
<dbReference type="EMBL" id="BOQP01000007">
    <property type="protein sequence ID" value="GIM69749.1"/>
    <property type="molecule type" value="Genomic_DNA"/>
</dbReference>
<feature type="domain" description="Teneurin-like YD-shell" evidence="6">
    <location>
        <begin position="1224"/>
        <end position="1387"/>
    </location>
</feature>
<dbReference type="RefSeq" id="WP_212996611.1">
    <property type="nucleotide sequence ID" value="NZ_BAAATW010000005.1"/>
</dbReference>
<keyword evidence="1" id="KW-0677">Repeat</keyword>
<keyword evidence="3" id="KW-1133">Transmembrane helix</keyword>
<evidence type="ECO:0000256" key="2">
    <source>
        <dbReference type="SAM" id="MobiDB-lite"/>
    </source>
</evidence>
<sequence length="1814" mass="191423">MSMSFAGRTSVRLAAVVAAMTAAQFLVAPPAGAEPPPVTPRVVKQTPEAPPGPGPVDRSLPASSRAEHGLPAGQRPPVVPPGARTAGKPRQLTKAQVQQLRSPKVAAEPAAAQNLLLRPGFAMADTSVVLYFDVAAPGTGDWQTWKATVYDPETGAAQESVPIAAGDLTRCGTPRTFCRTFGTLDGWVLTGDHDYFATISVTLEDGTELVSAASTTGKARTTAEPPALPAAQAAGCACGNVFAPTTVGQAVRGGGVNTGTGAFTFSSTDLRMAGFAVPFQATRRYASTNTSAGSLGLGWAWSYDVRVIPPAGDQSAVTVRADDGAQVTYQRNDDGSFRRPPGVRTNLSADGTGWKLVTPDQATYAFDASGRLTSVRNSRGLGASLAYTATAWKITDASGRVVTADLGTDGLIRKITLPDGRSVKYAYTDGLLTAATDAEGATWKYAYTGRLLTKVTDPDDRVQVTTTYTGARVTAQTDALGKVTTFAWDATKQEARTTDADGVNFFDGYRGNVLVYSQNGNGDTTNQRYNAQVDPTLLVDAKGNQLAAGFDTAGNMTTMTAPEPFNYTVSNTFDPHNNLTTHTDGLGNTSTFGYNAFDEITRITSFGGDTTVVTVDDRGLVTEIADPRGKKSTMTYDAFGNLTAHTTPLGARTAYTYDTAGRPVRETDPRGTATGANPDAYTTRYVYDALDRLRKSFDPGKEDPWITDYDDLGQLTRSADPEGNATTYAYLKVIGRTASVTDATGNRTDYAYTAAGRRSAVTDPAGGRTTFGYDTRGNLSTVVSPRGNVKGANPAPFTSTYTYDFNSNLVRAQRPYPGGGFATVDTGFDELNRAVTGTDAFGKVTRTRYDNNHQVVSSIDPLGDETTVDYDADGRPSAVTAPAGGTLRTEYDDAGNPVARISATGGKTTWTYDDDNRVATAVEARGNVAGADPADFTTRYTYDAVGNITAVTDALGARMSFGYDALNQVVRNTDRLGNATTYGYDDANRATRVVAPGAAKPTTKYEYDKAGHVVKRTDPNGHSGEYTYDVLGRVSTVKDALDRKSTYAYDIESNMVRYTAPGEGDDSARSVVNTFDTLNRHVGQDQGAGSLIYHYGYDAENRMTSMADPSGLRTMAYDANGMLTRVSRDDGSFTYGYDGDGNVTSRTWPDGTTITDTLDAAGRTTQTKATGGSAGTTGTTWSFGYDPAGRLTRTTMPGAETTRGYDRGGRLTDLSTTSGDDVLARYRMVRDAAGNPTTVTTTRGATSQAVGYSYDPSNRVTAACYGVETCAGTPANAVTYKYDAVGNRLSQRLTGTAGSGTTTYDYDKGDQLVEATTSGVAGAASGGDARTVKYDYDEQGNLIKAGDNRFTYNLDHTMASATVGGRKADFSYDGQGLQLSAVSGTGTDVQSRTWRYDINNTVPQLALDTLSKGTDSTTRGFVAGPGETPLGLLKEGETDSYALDWLGGVADVVSGTGDTLAAYDYDPYGNARTNGTAASVTAPGSDNPKKFTGAYQDGALGNQYSFPARAYDPGTGRFGSPDPVAQPLRAAAVSTYGYVDGRTTVFTDPSGAYTNADHDAAEALALEQLDARYGRWNVYGGDVPGRMSLQGVTGLIRVPTVAPLTGEPLMSEPDIIARFGATTLVWEVKHAADQLSSGAPGRRPIREAENVAQVNRYIRSLVGPRFPNVQKGPDIVPASRTDADGILTIFSRPNWFGWAAKGKRPAAASNAEGIIYYWRVKPPRVPAPRTTGQPTQQPTQQPGRQPTTAPTTRPGDQPTQQPVDSPVVSDVVVGVLVAVAVVAVVALAIVLLPVEAVAAAAVAVVGGLWAWATA</sequence>
<dbReference type="NCBIfam" id="TIGR03696">
    <property type="entry name" value="Rhs_assc_core"/>
    <property type="match status" value="1"/>
</dbReference>
<feature type="domain" description="Teneurin-like YD-shell" evidence="6">
    <location>
        <begin position="363"/>
        <end position="789"/>
    </location>
</feature>
<accession>A0A919SDP1</accession>
<proteinExistence type="predicted"/>
<evidence type="ECO:0000313" key="8">
    <source>
        <dbReference type="Proteomes" id="UP000680865"/>
    </source>
</evidence>
<dbReference type="Gene3D" id="2.180.10.10">
    <property type="entry name" value="RHS repeat-associated core"/>
    <property type="match status" value="3"/>
</dbReference>
<dbReference type="InterPro" id="IPR006530">
    <property type="entry name" value="YD"/>
</dbReference>
<dbReference type="NCBIfam" id="TIGR01643">
    <property type="entry name" value="YD_repeat_2x"/>
    <property type="match status" value="10"/>
</dbReference>
<comment type="caution">
    <text evidence="7">The sequence shown here is derived from an EMBL/GenBank/DDBJ whole genome shotgun (WGS) entry which is preliminary data.</text>
</comment>
<dbReference type="PANTHER" id="PTHR32305">
    <property type="match status" value="1"/>
</dbReference>
<feature type="region of interest" description="Disordered" evidence="2">
    <location>
        <begin position="1191"/>
        <end position="1210"/>
    </location>
</feature>
<feature type="compositionally biased region" description="Low complexity" evidence="2">
    <location>
        <begin position="1727"/>
        <end position="1755"/>
    </location>
</feature>
<feature type="chain" id="PRO_5036885894" description="RHS repeat-associated protein" evidence="4">
    <location>
        <begin position="34"/>
        <end position="1814"/>
    </location>
</feature>
<evidence type="ECO:0000256" key="1">
    <source>
        <dbReference type="ARBA" id="ARBA00022737"/>
    </source>
</evidence>
<gene>
    <name evidence="7" type="ORF">Aco04nite_16810</name>
</gene>
<dbReference type="Pfam" id="PF05593">
    <property type="entry name" value="RHS_repeat"/>
    <property type="match status" value="2"/>
</dbReference>
<keyword evidence="3" id="KW-0472">Membrane</keyword>
<evidence type="ECO:0000256" key="4">
    <source>
        <dbReference type="SAM" id="SignalP"/>
    </source>
</evidence>
<name>A0A919SDP1_9ACTN</name>
<feature type="domain" description="DUF6531" evidence="5">
    <location>
        <begin position="254"/>
        <end position="329"/>
    </location>
</feature>
<dbReference type="Proteomes" id="UP000680865">
    <property type="component" value="Unassembled WGS sequence"/>
</dbReference>
<keyword evidence="4" id="KW-0732">Signal</keyword>
<feature type="region of interest" description="Disordered" evidence="2">
    <location>
        <begin position="1725"/>
        <end position="1763"/>
    </location>
</feature>
<organism evidence="7 8">
    <name type="scientific">Winogradskya consettensis</name>
    <dbReference type="NCBI Taxonomy" id="113560"/>
    <lineage>
        <taxon>Bacteria</taxon>
        <taxon>Bacillati</taxon>
        <taxon>Actinomycetota</taxon>
        <taxon>Actinomycetes</taxon>
        <taxon>Micromonosporales</taxon>
        <taxon>Micromonosporaceae</taxon>
        <taxon>Winogradskya</taxon>
    </lineage>
</organism>
<evidence type="ECO:0000259" key="6">
    <source>
        <dbReference type="Pfam" id="PF25023"/>
    </source>
</evidence>
<feature type="domain" description="Teneurin-like YD-shell" evidence="6">
    <location>
        <begin position="937"/>
        <end position="1051"/>
    </location>
</feature>
<feature type="transmembrane region" description="Helical" evidence="3">
    <location>
        <begin position="1771"/>
        <end position="1791"/>
    </location>
</feature>
<keyword evidence="8" id="KW-1185">Reference proteome</keyword>
<dbReference type="InterPro" id="IPR022385">
    <property type="entry name" value="Rhs_assc_core"/>
</dbReference>